<evidence type="ECO:0000256" key="1">
    <source>
        <dbReference type="SAM" id="MobiDB-lite"/>
    </source>
</evidence>
<evidence type="ECO:0000313" key="2">
    <source>
        <dbReference type="EMBL" id="ASC70562.1"/>
    </source>
</evidence>
<dbReference type="Proteomes" id="UP000191901">
    <property type="component" value="Chromosome"/>
</dbReference>
<evidence type="ECO:0000313" key="3">
    <source>
        <dbReference type="Proteomes" id="UP000191901"/>
    </source>
</evidence>
<dbReference type="EMBL" id="CP021983">
    <property type="protein sequence ID" value="ASC70562.1"/>
    <property type="molecule type" value="Genomic_DNA"/>
</dbReference>
<protein>
    <submittedName>
        <fullName evidence="2">Uncharacterized protein</fullName>
    </submittedName>
</protein>
<dbReference type="OrthoDB" id="515811at2"/>
<gene>
    <name evidence="2" type="ORF">XM38_015020</name>
</gene>
<proteinExistence type="predicted"/>
<sequence length="99" mass="11496">MLTITSEQTQLVVTSDIAEVLRGYPFYPYHRAFMVSSRRHQLIDFIVTHTAQDPMAHRSQHQDAYQHLIRTGIEQVLGHEQSFSDPSQSKQENVSHWFG</sequence>
<accession>A0A1Z3HJR8</accession>
<dbReference type="KEGG" id="hhg:XM38_015020"/>
<dbReference type="AlphaFoldDB" id="A0A1Z3HJR8"/>
<feature type="compositionally biased region" description="Polar residues" evidence="1">
    <location>
        <begin position="81"/>
        <end position="99"/>
    </location>
</feature>
<feature type="region of interest" description="Disordered" evidence="1">
    <location>
        <begin position="79"/>
        <end position="99"/>
    </location>
</feature>
<reference evidence="2 3" key="1">
    <citation type="journal article" date="2016" name="Biochim. Biophys. Acta">
        <title>Characterization of red-shifted phycobilisomes isolated from the chlorophyll f-containing cyanobacterium Halomicronema hongdechloris.</title>
        <authorList>
            <person name="Li Y."/>
            <person name="Lin Y."/>
            <person name="Garvey C.J."/>
            <person name="Birch D."/>
            <person name="Corkery R.W."/>
            <person name="Loughlin P.C."/>
            <person name="Scheer H."/>
            <person name="Willows R.D."/>
            <person name="Chen M."/>
        </authorList>
    </citation>
    <scope>NUCLEOTIDE SEQUENCE [LARGE SCALE GENOMIC DNA]</scope>
    <source>
        <strain evidence="2 3">C2206</strain>
    </source>
</reference>
<organism evidence="2 3">
    <name type="scientific">Halomicronema hongdechloris C2206</name>
    <dbReference type="NCBI Taxonomy" id="1641165"/>
    <lineage>
        <taxon>Bacteria</taxon>
        <taxon>Bacillati</taxon>
        <taxon>Cyanobacteriota</taxon>
        <taxon>Cyanophyceae</taxon>
        <taxon>Nodosilineales</taxon>
        <taxon>Nodosilineaceae</taxon>
        <taxon>Halomicronema</taxon>
    </lineage>
</organism>
<keyword evidence="3" id="KW-1185">Reference proteome</keyword>
<name>A0A1Z3HJR8_9CYAN</name>
<dbReference type="RefSeq" id="WP_080807301.1">
    <property type="nucleotide sequence ID" value="NZ_CP021983.2"/>
</dbReference>